<evidence type="ECO:0000313" key="5">
    <source>
        <dbReference type="EMBL" id="MBC5649872.1"/>
    </source>
</evidence>
<keyword evidence="3" id="KW-0804">Transcription</keyword>
<accession>A0A8I0ABW4</accession>
<evidence type="ECO:0000256" key="2">
    <source>
        <dbReference type="ARBA" id="ARBA00023125"/>
    </source>
</evidence>
<feature type="domain" description="HTH lacI-type" evidence="4">
    <location>
        <begin position="3"/>
        <end position="55"/>
    </location>
</feature>
<dbReference type="Gene3D" id="3.40.50.2300">
    <property type="match status" value="2"/>
</dbReference>
<dbReference type="GO" id="GO:0000976">
    <property type="term" value="F:transcription cis-regulatory region binding"/>
    <property type="evidence" value="ECO:0007669"/>
    <property type="project" value="TreeGrafter"/>
</dbReference>
<dbReference type="SUPFAM" id="SSF53822">
    <property type="entry name" value="Periplasmic binding protein-like I"/>
    <property type="match status" value="1"/>
</dbReference>
<dbReference type="EMBL" id="JACOOT010000004">
    <property type="protein sequence ID" value="MBC5649872.1"/>
    <property type="molecule type" value="Genomic_DNA"/>
</dbReference>
<sequence>MPITAKELAKKLKLSQTAVSMALNNKPGVSTETRRMVVEAAEKYGYDFTRLSLKKNKVGSIYAVSYRSHNAIMSYSPIFDAMVEGMESMVQKGNYKLKVITFYEKRDNLEHYLEDLRTTDCVGIILFGTEMREEMVRPFLKLPFPVVILDAYFENLNCNYVVPNNRQGAYLATDYLISRRMKQPGYLQSAYPLRNFSERLEGFYHAVHANGMSRSRCIIHQLSPSIDGAMADMLAVIDRGDALADCYFADNDLIAIGTIKALRLRGYKIPEQIAVVGFDNVSEGRIIDPALTTISVPRHYMGQVAARELLSQIEEPRQHTCKIEVSANLVKRFSV</sequence>
<dbReference type="PANTHER" id="PTHR30146:SF109">
    <property type="entry name" value="HTH-TYPE TRANSCRIPTIONAL REGULATOR GALS"/>
    <property type="match status" value="1"/>
</dbReference>
<keyword evidence="2 5" id="KW-0238">DNA-binding</keyword>
<dbReference type="InterPro" id="IPR028082">
    <property type="entry name" value="Peripla_BP_I"/>
</dbReference>
<dbReference type="InterPro" id="IPR010982">
    <property type="entry name" value="Lambda_DNA-bd_dom_sf"/>
</dbReference>
<dbReference type="RefSeq" id="WP_021924885.1">
    <property type="nucleotide sequence ID" value="NZ_JACOOT010000004.1"/>
</dbReference>
<organism evidence="5 6">
    <name type="scientific">Blautia segnis</name>
    <dbReference type="NCBI Taxonomy" id="2763030"/>
    <lineage>
        <taxon>Bacteria</taxon>
        <taxon>Bacillati</taxon>
        <taxon>Bacillota</taxon>
        <taxon>Clostridia</taxon>
        <taxon>Lachnospirales</taxon>
        <taxon>Lachnospiraceae</taxon>
        <taxon>Blautia</taxon>
    </lineage>
</organism>
<dbReference type="GO" id="GO:0003700">
    <property type="term" value="F:DNA-binding transcription factor activity"/>
    <property type="evidence" value="ECO:0007669"/>
    <property type="project" value="TreeGrafter"/>
</dbReference>
<reference evidence="5 6" key="1">
    <citation type="submission" date="2020-08" db="EMBL/GenBank/DDBJ databases">
        <title>Genome public.</title>
        <authorList>
            <person name="Liu C."/>
            <person name="Sun Q."/>
        </authorList>
    </citation>
    <scope>NUCLEOTIDE SEQUENCE [LARGE SCALE GENOMIC DNA]</scope>
    <source>
        <strain evidence="5 6">BX17</strain>
    </source>
</reference>
<dbReference type="AlphaFoldDB" id="A0A8I0ABW4"/>
<evidence type="ECO:0000256" key="1">
    <source>
        <dbReference type="ARBA" id="ARBA00023015"/>
    </source>
</evidence>
<dbReference type="SUPFAM" id="SSF47413">
    <property type="entry name" value="lambda repressor-like DNA-binding domains"/>
    <property type="match status" value="1"/>
</dbReference>
<evidence type="ECO:0000259" key="4">
    <source>
        <dbReference type="PROSITE" id="PS50932"/>
    </source>
</evidence>
<dbReference type="CDD" id="cd01392">
    <property type="entry name" value="HTH_LacI"/>
    <property type="match status" value="1"/>
</dbReference>
<comment type="caution">
    <text evidence="5">The sequence shown here is derived from an EMBL/GenBank/DDBJ whole genome shotgun (WGS) entry which is preliminary data.</text>
</comment>
<dbReference type="PROSITE" id="PS50932">
    <property type="entry name" value="HTH_LACI_2"/>
    <property type="match status" value="1"/>
</dbReference>
<dbReference type="Pfam" id="PF13377">
    <property type="entry name" value="Peripla_BP_3"/>
    <property type="match status" value="1"/>
</dbReference>
<evidence type="ECO:0000256" key="3">
    <source>
        <dbReference type="ARBA" id="ARBA00023163"/>
    </source>
</evidence>
<dbReference type="Gene3D" id="1.10.260.40">
    <property type="entry name" value="lambda repressor-like DNA-binding domains"/>
    <property type="match status" value="1"/>
</dbReference>
<keyword evidence="6" id="KW-1185">Reference proteome</keyword>
<dbReference type="PANTHER" id="PTHR30146">
    <property type="entry name" value="LACI-RELATED TRANSCRIPTIONAL REPRESSOR"/>
    <property type="match status" value="1"/>
</dbReference>
<gene>
    <name evidence="5" type="ORF">H8S54_01730</name>
</gene>
<proteinExistence type="predicted"/>
<protein>
    <submittedName>
        <fullName evidence="5">LacI family DNA-binding transcriptional regulator</fullName>
    </submittedName>
</protein>
<name>A0A8I0ABW4_9FIRM</name>
<dbReference type="Proteomes" id="UP000652847">
    <property type="component" value="Unassembled WGS sequence"/>
</dbReference>
<dbReference type="InterPro" id="IPR000843">
    <property type="entry name" value="HTH_LacI"/>
</dbReference>
<evidence type="ECO:0000313" key="6">
    <source>
        <dbReference type="Proteomes" id="UP000652847"/>
    </source>
</evidence>
<keyword evidence="1" id="KW-0805">Transcription regulation</keyword>
<dbReference type="SMART" id="SM00354">
    <property type="entry name" value="HTH_LACI"/>
    <property type="match status" value="1"/>
</dbReference>
<dbReference type="InterPro" id="IPR046335">
    <property type="entry name" value="LacI/GalR-like_sensor"/>
</dbReference>